<dbReference type="STRING" id="32264.T1JRN7"/>
<dbReference type="Proteomes" id="UP000015104">
    <property type="component" value="Unassembled WGS sequence"/>
</dbReference>
<evidence type="ECO:0000313" key="2">
    <source>
        <dbReference type="Proteomes" id="UP000015104"/>
    </source>
</evidence>
<proteinExistence type="predicted"/>
<dbReference type="HOGENOM" id="CLU_1410485_0_0_1"/>
<organism evidence="1 2">
    <name type="scientific">Tetranychus urticae</name>
    <name type="common">Two-spotted spider mite</name>
    <dbReference type="NCBI Taxonomy" id="32264"/>
    <lineage>
        <taxon>Eukaryota</taxon>
        <taxon>Metazoa</taxon>
        <taxon>Ecdysozoa</taxon>
        <taxon>Arthropoda</taxon>
        <taxon>Chelicerata</taxon>
        <taxon>Arachnida</taxon>
        <taxon>Acari</taxon>
        <taxon>Acariformes</taxon>
        <taxon>Trombidiformes</taxon>
        <taxon>Prostigmata</taxon>
        <taxon>Eleutherengona</taxon>
        <taxon>Raphignathae</taxon>
        <taxon>Tetranychoidea</taxon>
        <taxon>Tetranychidae</taxon>
        <taxon>Tetranychus</taxon>
    </lineage>
</organism>
<sequence>MSNVQAIDGNFVNKGYCYGLGCKFLHENRDVERQYKRTGKLPIDLAREWMSTQEKLAERNSNICQDQLQSKCFRQNCKFGIHHVFRTDMDAGNIVEFSFRPGPNMVDYIQNIYGDTKPWSSDVLCHIRTPFPLLAEHIINVLRPFRITGNQVSFMYNGQKILHTDTNITPLSLDIGNGVDVFVDIVFAKNSLV</sequence>
<name>T1JRN7_TETUR</name>
<accession>T1JRN7</accession>
<reference evidence="2" key="1">
    <citation type="submission" date="2011-08" db="EMBL/GenBank/DDBJ databases">
        <authorList>
            <person name="Rombauts S."/>
        </authorList>
    </citation>
    <scope>NUCLEOTIDE SEQUENCE</scope>
    <source>
        <strain evidence="2">London</strain>
    </source>
</reference>
<dbReference type="AlphaFoldDB" id="T1JRN7"/>
<dbReference type="EMBL" id="CAEY01000449">
    <property type="status" value="NOT_ANNOTATED_CDS"/>
    <property type="molecule type" value="Genomic_DNA"/>
</dbReference>
<evidence type="ECO:0008006" key="3">
    <source>
        <dbReference type="Google" id="ProtNLM"/>
    </source>
</evidence>
<dbReference type="EnsemblMetazoa" id="tetur01g07550.1">
    <property type="protein sequence ID" value="tetur01g07550.1"/>
    <property type="gene ID" value="tetur01g07550"/>
</dbReference>
<reference evidence="1" key="2">
    <citation type="submission" date="2015-06" db="UniProtKB">
        <authorList>
            <consortium name="EnsemblMetazoa"/>
        </authorList>
    </citation>
    <scope>IDENTIFICATION</scope>
</reference>
<evidence type="ECO:0000313" key="1">
    <source>
        <dbReference type="EnsemblMetazoa" id="tetur01g07550.1"/>
    </source>
</evidence>
<protein>
    <recommendedName>
        <fullName evidence="3">C3H1-type domain-containing protein</fullName>
    </recommendedName>
</protein>
<keyword evidence="2" id="KW-1185">Reference proteome</keyword>